<dbReference type="EMBL" id="AZHX01000332">
    <property type="protein sequence ID" value="ETX07966.1"/>
    <property type="molecule type" value="Genomic_DNA"/>
</dbReference>
<feature type="transmembrane region" description="Helical" evidence="5">
    <location>
        <begin position="21"/>
        <end position="54"/>
    </location>
</feature>
<accession>W4MDG1</accession>
<evidence type="ECO:0000313" key="8">
    <source>
        <dbReference type="Proteomes" id="UP000019140"/>
    </source>
</evidence>
<evidence type="ECO:0000259" key="6">
    <source>
        <dbReference type="Pfam" id="PF04932"/>
    </source>
</evidence>
<keyword evidence="4 5" id="KW-0472">Membrane</keyword>
<reference evidence="7 8" key="1">
    <citation type="journal article" date="2014" name="Nature">
        <title>An environmental bacterial taxon with a large and distinct metabolic repertoire.</title>
        <authorList>
            <person name="Wilson M.C."/>
            <person name="Mori T."/>
            <person name="Ruckert C."/>
            <person name="Uria A.R."/>
            <person name="Helf M.J."/>
            <person name="Takada K."/>
            <person name="Gernert C."/>
            <person name="Steffens U.A."/>
            <person name="Heycke N."/>
            <person name="Schmitt S."/>
            <person name="Rinke C."/>
            <person name="Helfrich E.J."/>
            <person name="Brachmann A.O."/>
            <person name="Gurgui C."/>
            <person name="Wakimoto T."/>
            <person name="Kracht M."/>
            <person name="Crusemann M."/>
            <person name="Hentschel U."/>
            <person name="Abe I."/>
            <person name="Matsunaga S."/>
            <person name="Kalinowski J."/>
            <person name="Takeyama H."/>
            <person name="Piel J."/>
        </authorList>
    </citation>
    <scope>NUCLEOTIDE SEQUENCE [LARGE SCALE GENOMIC DNA]</scope>
    <source>
        <strain evidence="8">TSY2</strain>
    </source>
</reference>
<comment type="caution">
    <text evidence="7">The sequence shown here is derived from an EMBL/GenBank/DDBJ whole genome shotgun (WGS) entry which is preliminary data.</text>
</comment>
<dbReference type="Proteomes" id="UP000019140">
    <property type="component" value="Unassembled WGS sequence"/>
</dbReference>
<dbReference type="InterPro" id="IPR007016">
    <property type="entry name" value="O-antigen_ligase-rel_domated"/>
</dbReference>
<dbReference type="HOGENOM" id="CLU_673843_0_0_7"/>
<sequence>MPMGRPLTHRQAKMWPTVCRLTDIALALSLCFATVSISLMQAAYIVAIACWLLQLYLNPHRLHLPLLIPVCGFALASLLSTFTAAHPWPSLIESRNLFEWLVFYLAIDTLRSEARATLLVRLLIASATVMAFYGLWQVFEYGSTFRIAGTIGYMTLGGQLLLICTLVLSQLLFHPPSRHWFWLIPALIILLMTLAGTQTRNAWLGFIAACLILLSLRHRVFLLGLPVLCVLVFVFAPPAVQNRIRSFGNLQDITVQQRLSMWRSGARITRDHPWTGVGMGVMREMEIRYRPSDAPMRPEESWGHLHNNAVQIAAERGLIGLSCWIAIWGVFLWRGWYVYRQSGSPGGRDTALVAGSLACVIGFLAGGMFEYNFGDSEVVTPLYFIMALPFLTRASETASQTGTSGPLP</sequence>
<evidence type="ECO:0000256" key="1">
    <source>
        <dbReference type="ARBA" id="ARBA00004141"/>
    </source>
</evidence>
<feature type="transmembrane region" description="Helical" evidence="5">
    <location>
        <begin position="66"/>
        <end position="85"/>
    </location>
</feature>
<evidence type="ECO:0000313" key="7">
    <source>
        <dbReference type="EMBL" id="ETX07966.1"/>
    </source>
</evidence>
<name>W4MDG1_9BACT</name>
<evidence type="ECO:0000256" key="4">
    <source>
        <dbReference type="ARBA" id="ARBA00023136"/>
    </source>
</evidence>
<comment type="subcellular location">
    <subcellularLocation>
        <location evidence="1">Membrane</location>
        <topology evidence="1">Multi-pass membrane protein</topology>
    </subcellularLocation>
</comment>
<feature type="transmembrane region" description="Helical" evidence="5">
    <location>
        <begin position="118"/>
        <end position="139"/>
    </location>
</feature>
<dbReference type="PANTHER" id="PTHR37422">
    <property type="entry name" value="TEICHURONIC ACID BIOSYNTHESIS PROTEIN TUAE"/>
    <property type="match status" value="1"/>
</dbReference>
<protein>
    <recommendedName>
        <fullName evidence="6">O-antigen ligase-related domain-containing protein</fullName>
    </recommendedName>
</protein>
<feature type="transmembrane region" description="Helical" evidence="5">
    <location>
        <begin position="318"/>
        <end position="339"/>
    </location>
</feature>
<keyword evidence="3 5" id="KW-1133">Transmembrane helix</keyword>
<keyword evidence="2 5" id="KW-0812">Transmembrane</keyword>
<proteinExistence type="predicted"/>
<feature type="transmembrane region" description="Helical" evidence="5">
    <location>
        <begin position="180"/>
        <end position="197"/>
    </location>
</feature>
<dbReference type="GO" id="GO:0016020">
    <property type="term" value="C:membrane"/>
    <property type="evidence" value="ECO:0007669"/>
    <property type="project" value="UniProtKB-SubCell"/>
</dbReference>
<evidence type="ECO:0000256" key="3">
    <source>
        <dbReference type="ARBA" id="ARBA00022989"/>
    </source>
</evidence>
<evidence type="ECO:0000256" key="5">
    <source>
        <dbReference type="SAM" id="Phobius"/>
    </source>
</evidence>
<feature type="transmembrane region" description="Helical" evidence="5">
    <location>
        <begin position="203"/>
        <end position="236"/>
    </location>
</feature>
<dbReference type="AlphaFoldDB" id="W4MDG1"/>
<evidence type="ECO:0000256" key="2">
    <source>
        <dbReference type="ARBA" id="ARBA00022692"/>
    </source>
</evidence>
<dbReference type="Pfam" id="PF04932">
    <property type="entry name" value="Wzy_C"/>
    <property type="match status" value="1"/>
</dbReference>
<dbReference type="InterPro" id="IPR051533">
    <property type="entry name" value="WaaL-like"/>
</dbReference>
<gene>
    <name evidence="7" type="ORF">ETSY2_08190</name>
</gene>
<organism evidence="7 8">
    <name type="scientific">Candidatus Entotheonella gemina</name>
    <dbReference type="NCBI Taxonomy" id="1429439"/>
    <lineage>
        <taxon>Bacteria</taxon>
        <taxon>Pseudomonadati</taxon>
        <taxon>Nitrospinota/Tectimicrobiota group</taxon>
        <taxon>Candidatus Tectimicrobiota</taxon>
        <taxon>Candidatus Entotheonellia</taxon>
        <taxon>Candidatus Entotheonellales</taxon>
        <taxon>Candidatus Entotheonellaceae</taxon>
        <taxon>Candidatus Entotheonella</taxon>
    </lineage>
</organism>
<feature type="transmembrane region" description="Helical" evidence="5">
    <location>
        <begin position="351"/>
        <end position="369"/>
    </location>
</feature>
<keyword evidence="8" id="KW-1185">Reference proteome</keyword>
<dbReference type="PANTHER" id="PTHR37422:SF13">
    <property type="entry name" value="LIPOPOLYSACCHARIDE BIOSYNTHESIS PROTEIN PA4999-RELATED"/>
    <property type="match status" value="1"/>
</dbReference>
<feature type="transmembrane region" description="Helical" evidence="5">
    <location>
        <begin position="151"/>
        <end position="173"/>
    </location>
</feature>
<feature type="domain" description="O-antigen ligase-related" evidence="6">
    <location>
        <begin position="186"/>
        <end position="325"/>
    </location>
</feature>